<dbReference type="Gene3D" id="1.20.1440.20">
    <property type="entry name" value="LemA-like domain"/>
    <property type="match status" value="1"/>
</dbReference>
<reference evidence="7 8" key="1">
    <citation type="submission" date="2013-04" db="EMBL/GenBank/DDBJ databases">
        <title>Oceanococcus atlanticus 22II-S10r2 Genome Sequencing.</title>
        <authorList>
            <person name="Lai Q."/>
            <person name="Li G."/>
            <person name="Shao Z."/>
        </authorList>
    </citation>
    <scope>NUCLEOTIDE SEQUENCE [LARGE SCALE GENOMIC DNA]</scope>
    <source>
        <strain evidence="7 8">22II-S10r2</strain>
    </source>
</reference>
<keyword evidence="5 6" id="KW-0472">Membrane</keyword>
<organism evidence="7 8">
    <name type="scientific">Oceanococcus atlanticus</name>
    <dbReference type="NCBI Taxonomy" id="1317117"/>
    <lineage>
        <taxon>Bacteria</taxon>
        <taxon>Pseudomonadati</taxon>
        <taxon>Pseudomonadota</taxon>
        <taxon>Gammaproteobacteria</taxon>
        <taxon>Chromatiales</taxon>
        <taxon>Oceanococcaceae</taxon>
        <taxon>Oceanococcus</taxon>
    </lineage>
</organism>
<evidence type="ECO:0000313" key="7">
    <source>
        <dbReference type="EMBL" id="ORE85437.1"/>
    </source>
</evidence>
<dbReference type="OrthoDB" id="9804152at2"/>
<comment type="subcellular location">
    <subcellularLocation>
        <location evidence="1">Membrane</location>
        <topology evidence="1">Single-pass membrane protein</topology>
    </subcellularLocation>
</comment>
<keyword evidence="4 6" id="KW-1133">Transmembrane helix</keyword>
<gene>
    <name evidence="7" type="ORF">ATO7_14483</name>
</gene>
<comment type="caution">
    <text evidence="7">The sequence shown here is derived from an EMBL/GenBank/DDBJ whole genome shotgun (WGS) entry which is preliminary data.</text>
</comment>
<dbReference type="GO" id="GO:0016020">
    <property type="term" value="C:membrane"/>
    <property type="evidence" value="ECO:0007669"/>
    <property type="project" value="UniProtKB-SubCell"/>
</dbReference>
<name>A0A1Y1SAJ7_9GAMM</name>
<protein>
    <submittedName>
        <fullName evidence="7">LemA</fullName>
    </submittedName>
</protein>
<feature type="transmembrane region" description="Helical" evidence="6">
    <location>
        <begin position="12"/>
        <end position="31"/>
    </location>
</feature>
<keyword evidence="8" id="KW-1185">Reference proteome</keyword>
<dbReference type="Proteomes" id="UP000192342">
    <property type="component" value="Unassembled WGS sequence"/>
</dbReference>
<dbReference type="Pfam" id="PF04011">
    <property type="entry name" value="LemA"/>
    <property type="match status" value="1"/>
</dbReference>
<dbReference type="InterPro" id="IPR023353">
    <property type="entry name" value="LemA-like_dom_sf"/>
</dbReference>
<dbReference type="RefSeq" id="WP_083563028.1">
    <property type="nucleotide sequence ID" value="NZ_AQQV01000004.1"/>
</dbReference>
<dbReference type="EMBL" id="AQQV01000004">
    <property type="protein sequence ID" value="ORE85437.1"/>
    <property type="molecule type" value="Genomic_DNA"/>
</dbReference>
<dbReference type="STRING" id="1317117.ATO7_14483"/>
<evidence type="ECO:0000256" key="5">
    <source>
        <dbReference type="ARBA" id="ARBA00023136"/>
    </source>
</evidence>
<keyword evidence="3 6" id="KW-0812">Transmembrane</keyword>
<sequence length="196" mass="21977">MEEGASNISTFVFWGLIAAAVVYAVVIYNNLVSLKHAVSKAWSNIDVLLKQRHDELPKLVETCRQYKDFEQETLEKVMQARADAQNARQRGDVKGVGQAESAMRLGLGNLFAVAEAYPELKADQAFQQLQGRITGLENSIADRREFYNESVNLNNVRIEQFPDVIIARMLGFKSADLLEFSQSETADVNIRSLFSS</sequence>
<dbReference type="PANTHER" id="PTHR34478">
    <property type="entry name" value="PROTEIN LEMA"/>
    <property type="match status" value="1"/>
</dbReference>
<comment type="similarity">
    <text evidence="2">Belongs to the LemA family.</text>
</comment>
<evidence type="ECO:0000256" key="3">
    <source>
        <dbReference type="ARBA" id="ARBA00022692"/>
    </source>
</evidence>
<dbReference type="InterPro" id="IPR007156">
    <property type="entry name" value="MamQ_LemA"/>
</dbReference>
<dbReference type="AlphaFoldDB" id="A0A1Y1SAJ7"/>
<evidence type="ECO:0000256" key="4">
    <source>
        <dbReference type="ARBA" id="ARBA00022989"/>
    </source>
</evidence>
<accession>A0A1Y1SAJ7</accession>
<proteinExistence type="inferred from homology"/>
<evidence type="ECO:0000256" key="6">
    <source>
        <dbReference type="SAM" id="Phobius"/>
    </source>
</evidence>
<dbReference type="PANTHER" id="PTHR34478:SF1">
    <property type="entry name" value="PROTEIN LEMA"/>
    <property type="match status" value="1"/>
</dbReference>
<evidence type="ECO:0000256" key="2">
    <source>
        <dbReference type="ARBA" id="ARBA00008854"/>
    </source>
</evidence>
<evidence type="ECO:0000256" key="1">
    <source>
        <dbReference type="ARBA" id="ARBA00004167"/>
    </source>
</evidence>
<evidence type="ECO:0000313" key="8">
    <source>
        <dbReference type="Proteomes" id="UP000192342"/>
    </source>
</evidence>
<dbReference type="SUPFAM" id="SSF140478">
    <property type="entry name" value="LemA-like"/>
    <property type="match status" value="1"/>
</dbReference>